<dbReference type="GO" id="GO:1902201">
    <property type="term" value="P:negative regulation of bacterial-type flagellum-dependent cell motility"/>
    <property type="evidence" value="ECO:0007669"/>
    <property type="project" value="TreeGrafter"/>
</dbReference>
<dbReference type="Gene3D" id="3.30.450.20">
    <property type="entry name" value="PAS domain"/>
    <property type="match status" value="2"/>
</dbReference>
<accession>A0A099IAF2</accession>
<protein>
    <submittedName>
        <fullName evidence="4">Diguanylate cyclase</fullName>
    </submittedName>
</protein>
<dbReference type="SMART" id="SM00267">
    <property type="entry name" value="GGDEF"/>
    <property type="match status" value="1"/>
</dbReference>
<dbReference type="Proteomes" id="UP000030008">
    <property type="component" value="Unassembled WGS sequence"/>
</dbReference>
<evidence type="ECO:0000313" key="5">
    <source>
        <dbReference type="Proteomes" id="UP000030008"/>
    </source>
</evidence>
<dbReference type="NCBIfam" id="TIGR00254">
    <property type="entry name" value="GGDEF"/>
    <property type="match status" value="1"/>
</dbReference>
<dbReference type="PANTHER" id="PTHR45138:SF9">
    <property type="entry name" value="DIGUANYLATE CYCLASE DGCM-RELATED"/>
    <property type="match status" value="1"/>
</dbReference>
<comment type="caution">
    <text evidence="4">The sequence shown here is derived from an EMBL/GenBank/DDBJ whole genome shotgun (WGS) entry which is preliminary data.</text>
</comment>
<evidence type="ECO:0000313" key="4">
    <source>
        <dbReference type="EMBL" id="KGJ54994.1"/>
    </source>
</evidence>
<feature type="transmembrane region" description="Helical" evidence="2">
    <location>
        <begin position="320"/>
        <end position="338"/>
    </location>
</feature>
<keyword evidence="2" id="KW-0472">Membrane</keyword>
<organism evidence="4 5">
    <name type="scientific">Clostridium innocuum</name>
    <dbReference type="NCBI Taxonomy" id="1522"/>
    <lineage>
        <taxon>Bacteria</taxon>
        <taxon>Bacillati</taxon>
        <taxon>Bacillota</taxon>
        <taxon>Clostridia</taxon>
        <taxon>Eubacteriales</taxon>
        <taxon>Clostridiaceae</taxon>
        <taxon>Clostridium</taxon>
    </lineage>
</organism>
<dbReference type="InterPro" id="IPR050469">
    <property type="entry name" value="Diguanylate_Cyclase"/>
</dbReference>
<feature type="domain" description="GGDEF" evidence="3">
    <location>
        <begin position="404"/>
        <end position="535"/>
    </location>
</feature>
<keyword evidence="2" id="KW-0812">Transmembrane</keyword>
<dbReference type="Gene3D" id="3.30.70.270">
    <property type="match status" value="1"/>
</dbReference>
<dbReference type="PANTHER" id="PTHR45138">
    <property type="entry name" value="REGULATORY COMPONENTS OF SENSORY TRANSDUCTION SYSTEM"/>
    <property type="match status" value="1"/>
</dbReference>
<gene>
    <name evidence="4" type="ORF">CIAN88_00910</name>
</gene>
<dbReference type="EMBL" id="JQIF01000002">
    <property type="protein sequence ID" value="KGJ54994.1"/>
    <property type="molecule type" value="Genomic_DNA"/>
</dbReference>
<dbReference type="CDD" id="cd01949">
    <property type="entry name" value="GGDEF"/>
    <property type="match status" value="1"/>
</dbReference>
<proteinExistence type="predicted"/>
<dbReference type="InterPro" id="IPR000160">
    <property type="entry name" value="GGDEF_dom"/>
</dbReference>
<keyword evidence="2" id="KW-1133">Transmembrane helix</keyword>
<name>A0A099IAF2_CLOIN</name>
<keyword evidence="1" id="KW-0175">Coiled coil</keyword>
<dbReference type="SUPFAM" id="SSF103190">
    <property type="entry name" value="Sensory domain-like"/>
    <property type="match status" value="1"/>
</dbReference>
<dbReference type="InterPro" id="IPR043128">
    <property type="entry name" value="Rev_trsase/Diguanyl_cyclase"/>
</dbReference>
<dbReference type="GO" id="GO:0005886">
    <property type="term" value="C:plasma membrane"/>
    <property type="evidence" value="ECO:0007669"/>
    <property type="project" value="TreeGrafter"/>
</dbReference>
<dbReference type="SUPFAM" id="SSF55073">
    <property type="entry name" value="Nucleotide cyclase"/>
    <property type="match status" value="1"/>
</dbReference>
<evidence type="ECO:0000256" key="2">
    <source>
        <dbReference type="SAM" id="Phobius"/>
    </source>
</evidence>
<evidence type="ECO:0000259" key="3">
    <source>
        <dbReference type="PROSITE" id="PS50887"/>
    </source>
</evidence>
<dbReference type="InterPro" id="IPR029151">
    <property type="entry name" value="Sensor-like_sf"/>
</dbReference>
<dbReference type="AlphaFoldDB" id="A0A099IAF2"/>
<dbReference type="RefSeq" id="WP_044903428.1">
    <property type="nucleotide sequence ID" value="NZ_JQIF01000002.1"/>
</dbReference>
<dbReference type="GO" id="GO:0043709">
    <property type="term" value="P:cell adhesion involved in single-species biofilm formation"/>
    <property type="evidence" value="ECO:0007669"/>
    <property type="project" value="TreeGrafter"/>
</dbReference>
<sequence>MKRSLFKKQQLWYVAGFLIINLAACIIIGNHAYRQIQADMNAHALQSQEEVQSVMDDYRHSFQLFTTMLEREVEAEPKPAVIWKYLKKLDKQLQAIEGDTFDGLYMYYRNSYLYSWDTPYEQYEKSGYDATTRPWYRNAVDAKGEIVFTPPYMSFANHYILSTISQLQPDQKTVFAYDIKMGNIQKLIASLQAYDKEQLIIFDKKGTIIGSSEEDYLGGNLMQSTEENREQLTEANNKLKQADSSISKEDRKKLEDEASYAQAFYDFQNSFSTDFNSLLKDDGMQLVDYQNQKYFGLIQQGNEFDYLILVPVYSMLSATLQIWLIPLLILEIILIYVLSQISRELKNRELKGAYVELGQTQKRLEIALQAAQKAAAIDELTGMMNMKSFRSTVKHHIQGMEEDENGILIMIDGDHFKSVNDQYGHSAGDEVIRLTAQMIVGRIRTVDYASRLHGDEFAIFVSNTRDYRVAEKIMEDINLSLAKEAQKRNMPAITLSSGAIIACPNDNYMELIKAADEALYRAKETHNGAFRQAEER</sequence>
<evidence type="ECO:0000256" key="1">
    <source>
        <dbReference type="SAM" id="Coils"/>
    </source>
</evidence>
<reference evidence="4 5" key="1">
    <citation type="submission" date="2014-08" db="EMBL/GenBank/DDBJ databases">
        <title>Clostridium innocuum, an unnegligible vancomycin-resistant pathogen causing extra-intestinal infections.</title>
        <authorList>
            <person name="Feng Y."/>
            <person name="Chiu C.-H."/>
        </authorList>
    </citation>
    <scope>NUCLEOTIDE SEQUENCE [LARGE SCALE GENOMIC DNA]</scope>
    <source>
        <strain evidence="4 5">AN88</strain>
    </source>
</reference>
<feature type="coiled-coil region" evidence="1">
    <location>
        <begin position="222"/>
        <end position="252"/>
    </location>
</feature>
<dbReference type="InterPro" id="IPR029787">
    <property type="entry name" value="Nucleotide_cyclase"/>
</dbReference>
<dbReference type="GO" id="GO:0052621">
    <property type="term" value="F:diguanylate cyclase activity"/>
    <property type="evidence" value="ECO:0007669"/>
    <property type="project" value="TreeGrafter"/>
</dbReference>
<feature type="transmembrane region" description="Helical" evidence="2">
    <location>
        <begin position="12"/>
        <end position="33"/>
    </location>
</feature>
<dbReference type="PROSITE" id="PS50887">
    <property type="entry name" value="GGDEF"/>
    <property type="match status" value="1"/>
</dbReference>
<dbReference type="Pfam" id="PF00990">
    <property type="entry name" value="GGDEF"/>
    <property type="match status" value="1"/>
</dbReference>